<gene>
    <name evidence="3" type="ORF">JH146_1418</name>
</gene>
<proteinExistence type="predicted"/>
<dbReference type="HOGENOM" id="CLU_163875_0_0_2"/>
<dbReference type="STRING" id="1301915.JH146_1418"/>
<evidence type="ECO:0000259" key="2">
    <source>
        <dbReference type="Pfam" id="PF00384"/>
    </source>
</evidence>
<keyword evidence="4" id="KW-1185">Reference proteome</keyword>
<dbReference type="InterPro" id="IPR006656">
    <property type="entry name" value="Mopterin_OxRdtase"/>
</dbReference>
<dbReference type="PANTHER" id="PTHR43105:SF14">
    <property type="entry name" value="FORMATE DEHYDROGENASE H"/>
    <property type="match status" value="1"/>
</dbReference>
<dbReference type="SUPFAM" id="SSF53706">
    <property type="entry name" value="Formate dehydrogenase/DMSO reductase, domains 1-3"/>
    <property type="match status" value="1"/>
</dbReference>
<dbReference type="Proteomes" id="UP000028781">
    <property type="component" value="Chromosome"/>
</dbReference>
<dbReference type="Gene3D" id="3.30.200.210">
    <property type="match status" value="1"/>
</dbReference>
<evidence type="ECO:0000313" key="4">
    <source>
        <dbReference type="Proteomes" id="UP000028781"/>
    </source>
</evidence>
<dbReference type="GO" id="GO:0016020">
    <property type="term" value="C:membrane"/>
    <property type="evidence" value="ECO:0007669"/>
    <property type="project" value="TreeGrafter"/>
</dbReference>
<accession>A0A076LCL5</accession>
<dbReference type="EMBL" id="CP009149">
    <property type="protein sequence ID" value="AIJ06260.1"/>
    <property type="molecule type" value="Genomic_DNA"/>
</dbReference>
<feature type="domain" description="Molybdopterin oxidoreductase" evidence="2">
    <location>
        <begin position="53"/>
        <end position="112"/>
    </location>
</feature>
<protein>
    <submittedName>
        <fullName evidence="3">Formylmethanofuran dehydrogenase subunit B</fullName>
    </submittedName>
</protein>
<dbReference type="AlphaFoldDB" id="A0A076LCL5"/>
<evidence type="ECO:0000256" key="1">
    <source>
        <dbReference type="ARBA" id="ARBA00023002"/>
    </source>
</evidence>
<dbReference type="PANTHER" id="PTHR43105">
    <property type="entry name" value="RESPIRATORY NITRATE REDUCTASE"/>
    <property type="match status" value="1"/>
</dbReference>
<evidence type="ECO:0000313" key="3">
    <source>
        <dbReference type="EMBL" id="AIJ06260.1"/>
    </source>
</evidence>
<dbReference type="KEGG" id="mjh:JH146_1418"/>
<organism evidence="3 4">
    <name type="scientific">Methanocaldococcus bathoardescens</name>
    <dbReference type="NCBI Taxonomy" id="1301915"/>
    <lineage>
        <taxon>Archaea</taxon>
        <taxon>Methanobacteriati</taxon>
        <taxon>Methanobacteriota</taxon>
        <taxon>Methanomada group</taxon>
        <taxon>Methanococci</taxon>
        <taxon>Methanococcales</taxon>
        <taxon>Methanocaldococcaceae</taxon>
        <taxon>Methanocaldococcus</taxon>
    </lineage>
</organism>
<reference evidence="3 4" key="1">
    <citation type="journal article" date="2015" name="Int. J. Syst. Evol. Microbiol.">
        <title>M ethanocaldococcus bathoardescens sp. nov., a hyperthermophilic methanogen isolated from a volcanically active deep-sea hydrothermal vent.</title>
        <authorList>
            <person name="Stewart L.C."/>
            <person name="Jung J.H."/>
            <person name="Kim Y.T."/>
            <person name="Kwon S.W."/>
            <person name="Park C.S."/>
            <person name="Holden J.F."/>
        </authorList>
    </citation>
    <scope>NUCLEOTIDE SEQUENCE [LARGE SCALE GENOMIC DNA]</scope>
    <source>
        <strain evidence="3 4">JH146</strain>
    </source>
</reference>
<dbReference type="Pfam" id="PF00384">
    <property type="entry name" value="Molybdopterin"/>
    <property type="match status" value="1"/>
</dbReference>
<dbReference type="InterPro" id="IPR050123">
    <property type="entry name" value="Prok_molybdopt-oxidoreductase"/>
</dbReference>
<sequence>MTMKVFRGITCPVCGMACDDIEVWYDEEKQEIIVKNVCREGAPKFKELVSPHRIREPMIKKNGKFVKVSWEEAIEKAAEILANAKRPLLFMGAETSAEAHIVGLHMAEYLGGVVDSNSTI</sequence>
<keyword evidence="1" id="KW-0560">Oxidoreductase</keyword>
<dbReference type="GO" id="GO:0022904">
    <property type="term" value="P:respiratory electron transport chain"/>
    <property type="evidence" value="ECO:0007669"/>
    <property type="project" value="TreeGrafter"/>
</dbReference>
<dbReference type="GO" id="GO:0003954">
    <property type="term" value="F:NADH dehydrogenase activity"/>
    <property type="evidence" value="ECO:0007669"/>
    <property type="project" value="TreeGrafter"/>
</dbReference>
<name>A0A076LCL5_9EURY</name>